<evidence type="ECO:0000259" key="1">
    <source>
        <dbReference type="Pfam" id="PF05239"/>
    </source>
</evidence>
<evidence type="ECO:0000313" key="3">
    <source>
        <dbReference type="Proteomes" id="UP000294508"/>
    </source>
</evidence>
<dbReference type="InterPro" id="IPR011033">
    <property type="entry name" value="PRC_barrel-like_sf"/>
</dbReference>
<gene>
    <name evidence="2" type="ORF">EV652_10482</name>
</gene>
<feature type="domain" description="PRC-barrel" evidence="1">
    <location>
        <begin position="22"/>
        <end position="93"/>
    </location>
</feature>
<dbReference type="InterPro" id="IPR027275">
    <property type="entry name" value="PRC-brl_dom"/>
</dbReference>
<dbReference type="RefSeq" id="WP_132209272.1">
    <property type="nucleotide sequence ID" value="NZ_SLWN01000004.1"/>
</dbReference>
<reference evidence="2 3" key="1">
    <citation type="journal article" date="2015" name="Stand. Genomic Sci.">
        <title>Genomic Encyclopedia of Bacterial and Archaeal Type Strains, Phase III: the genomes of soil and plant-associated and newly described type strains.</title>
        <authorList>
            <person name="Whitman W.B."/>
            <person name="Woyke T."/>
            <person name="Klenk H.P."/>
            <person name="Zhou Y."/>
            <person name="Lilburn T.G."/>
            <person name="Beck B.J."/>
            <person name="De Vos P."/>
            <person name="Vandamme P."/>
            <person name="Eisen J.A."/>
            <person name="Garrity G."/>
            <person name="Hugenholtz P."/>
            <person name="Kyrpides N.C."/>
        </authorList>
    </citation>
    <scope>NUCLEOTIDE SEQUENCE [LARGE SCALE GENOMIC DNA]</scope>
    <source>
        <strain evidence="2 3">VKM Ac-2572</strain>
    </source>
</reference>
<protein>
    <submittedName>
        <fullName evidence="2">Sporulation protein YlmC with PRC-barrel domain</fullName>
    </submittedName>
</protein>
<dbReference type="PANTHER" id="PTHR36505">
    <property type="entry name" value="BLR1072 PROTEIN"/>
    <property type="match status" value="1"/>
</dbReference>
<proteinExistence type="predicted"/>
<dbReference type="GO" id="GO:0030077">
    <property type="term" value="C:plasma membrane light-harvesting complex"/>
    <property type="evidence" value="ECO:0007669"/>
    <property type="project" value="InterPro"/>
</dbReference>
<dbReference type="InterPro" id="IPR014747">
    <property type="entry name" value="Bac_photo_RC_H_C"/>
</dbReference>
<keyword evidence="3" id="KW-1185">Reference proteome</keyword>
<dbReference type="OrthoDB" id="4738165at2"/>
<dbReference type="AlphaFoldDB" id="A0A4R2HNN4"/>
<dbReference type="Gene3D" id="3.90.50.10">
    <property type="entry name" value="Photosynthetic Reaction Center, subunit H, domain 2"/>
    <property type="match status" value="1"/>
</dbReference>
<dbReference type="EMBL" id="SLWN01000004">
    <property type="protein sequence ID" value="TCO32476.1"/>
    <property type="molecule type" value="Genomic_DNA"/>
</dbReference>
<dbReference type="GO" id="GO:0019684">
    <property type="term" value="P:photosynthesis, light reaction"/>
    <property type="evidence" value="ECO:0007669"/>
    <property type="project" value="InterPro"/>
</dbReference>
<dbReference type="Proteomes" id="UP000294508">
    <property type="component" value="Unassembled WGS sequence"/>
</dbReference>
<dbReference type="Pfam" id="PF05239">
    <property type="entry name" value="PRC"/>
    <property type="match status" value="1"/>
</dbReference>
<comment type="caution">
    <text evidence="2">The sequence shown here is derived from an EMBL/GenBank/DDBJ whole genome shotgun (WGS) entry which is preliminary data.</text>
</comment>
<dbReference type="PANTHER" id="PTHR36505:SF1">
    <property type="entry name" value="BLR1072 PROTEIN"/>
    <property type="match status" value="1"/>
</dbReference>
<name>A0A4R2HNN4_9ACTN</name>
<dbReference type="SUPFAM" id="SSF50346">
    <property type="entry name" value="PRC-barrel domain"/>
    <property type="match status" value="1"/>
</dbReference>
<evidence type="ECO:0000313" key="2">
    <source>
        <dbReference type="EMBL" id="TCO32476.1"/>
    </source>
</evidence>
<sequence length="136" mass="15248">MNELTHTLVRLDDVGLTLADPADDLRGRTVLDLNGDEVGKVDGLLIDEDEQRVRFMEVGSGGFLGLGEKKRLIPVDAITRVDDESVHISTDRDRVAGGPVYDPDVVPERHYLEEVYGYYDAPPFWGPGYFYPGWPR</sequence>
<accession>A0A4R2HNN4</accession>
<organism evidence="2 3">
    <name type="scientific">Kribbella steppae</name>
    <dbReference type="NCBI Taxonomy" id="2512223"/>
    <lineage>
        <taxon>Bacteria</taxon>
        <taxon>Bacillati</taxon>
        <taxon>Actinomycetota</taxon>
        <taxon>Actinomycetes</taxon>
        <taxon>Propionibacteriales</taxon>
        <taxon>Kribbellaceae</taxon>
        <taxon>Kribbella</taxon>
    </lineage>
</organism>